<reference evidence="2" key="1">
    <citation type="journal article" date="2022" name="bioRxiv">
        <title>Sequencing and chromosome-scale assembly of the giantPleurodeles waltlgenome.</title>
        <authorList>
            <person name="Brown T."/>
            <person name="Elewa A."/>
            <person name="Iarovenko S."/>
            <person name="Subramanian E."/>
            <person name="Araus A.J."/>
            <person name="Petzold A."/>
            <person name="Susuki M."/>
            <person name="Suzuki K.-i.T."/>
            <person name="Hayashi T."/>
            <person name="Toyoda A."/>
            <person name="Oliveira C."/>
            <person name="Osipova E."/>
            <person name="Leigh N.D."/>
            <person name="Simon A."/>
            <person name="Yun M.H."/>
        </authorList>
    </citation>
    <scope>NUCLEOTIDE SEQUENCE</scope>
    <source>
        <strain evidence="2">20211129_DDA</strain>
        <tissue evidence="2">Liver</tissue>
    </source>
</reference>
<dbReference type="EMBL" id="JANPWB010000011">
    <property type="protein sequence ID" value="KAJ1123871.1"/>
    <property type="molecule type" value="Genomic_DNA"/>
</dbReference>
<keyword evidence="3" id="KW-1185">Reference proteome</keyword>
<dbReference type="AlphaFoldDB" id="A0AAV7P6Q7"/>
<feature type="region of interest" description="Disordered" evidence="1">
    <location>
        <begin position="138"/>
        <end position="160"/>
    </location>
</feature>
<proteinExistence type="predicted"/>
<organism evidence="2 3">
    <name type="scientific">Pleurodeles waltl</name>
    <name type="common">Iberian ribbed newt</name>
    <dbReference type="NCBI Taxonomy" id="8319"/>
    <lineage>
        <taxon>Eukaryota</taxon>
        <taxon>Metazoa</taxon>
        <taxon>Chordata</taxon>
        <taxon>Craniata</taxon>
        <taxon>Vertebrata</taxon>
        <taxon>Euteleostomi</taxon>
        <taxon>Amphibia</taxon>
        <taxon>Batrachia</taxon>
        <taxon>Caudata</taxon>
        <taxon>Salamandroidea</taxon>
        <taxon>Salamandridae</taxon>
        <taxon>Pleurodelinae</taxon>
        <taxon>Pleurodeles</taxon>
    </lineage>
</organism>
<comment type="caution">
    <text evidence="2">The sequence shown here is derived from an EMBL/GenBank/DDBJ whole genome shotgun (WGS) entry which is preliminary data.</text>
</comment>
<evidence type="ECO:0000313" key="3">
    <source>
        <dbReference type="Proteomes" id="UP001066276"/>
    </source>
</evidence>
<dbReference type="Proteomes" id="UP001066276">
    <property type="component" value="Chromosome 7"/>
</dbReference>
<evidence type="ECO:0000313" key="2">
    <source>
        <dbReference type="EMBL" id="KAJ1123871.1"/>
    </source>
</evidence>
<evidence type="ECO:0000256" key="1">
    <source>
        <dbReference type="SAM" id="MobiDB-lite"/>
    </source>
</evidence>
<accession>A0AAV7P6Q7</accession>
<feature type="region of interest" description="Disordered" evidence="1">
    <location>
        <begin position="1"/>
        <end position="34"/>
    </location>
</feature>
<protein>
    <submittedName>
        <fullName evidence="2">Uncharacterized protein</fullName>
    </submittedName>
</protein>
<sequence>MGPPTGGSKELIPNNSIVEESSLTKREKKRKTYKIQQRIESDHFPQLIKIRKEWNRLPTANIIISAPVTYDTKKGKWKGPDLDKVMEEVYRSAGTNKELKETLRTQEQKDHTKGERVIAWRSKDSKHPEIDRMEAGVLVSGEQEKESGERTKEGQESQRDPLATAATLICHRAPQEVVESIIQLCSAAIG</sequence>
<feature type="compositionally biased region" description="Basic and acidic residues" evidence="1">
    <location>
        <begin position="142"/>
        <end position="159"/>
    </location>
</feature>
<gene>
    <name evidence="2" type="ORF">NDU88_002338</name>
</gene>
<name>A0AAV7P6Q7_PLEWA</name>